<proteinExistence type="predicted"/>
<sequence length="90" mass="10150">MLGLVQPNSRGSKSDYLDWIFPVLLKLYLLKFDNVHKTVKPEARRAMSTSKDPVICSFILRNVDQFICAYGNDAPNVDCPPTSHPGFHTL</sequence>
<accession>A0A0L6UPK9</accession>
<evidence type="ECO:0000313" key="2">
    <source>
        <dbReference type="Proteomes" id="UP000037035"/>
    </source>
</evidence>
<dbReference type="AlphaFoldDB" id="A0A0L6UPK9"/>
<dbReference type="Proteomes" id="UP000037035">
    <property type="component" value="Unassembled WGS sequence"/>
</dbReference>
<reference evidence="1 2" key="1">
    <citation type="submission" date="2015-08" db="EMBL/GenBank/DDBJ databases">
        <title>Next Generation Sequencing and Analysis of the Genome of Puccinia sorghi L Schw, the Causal Agent of Maize Common Rust.</title>
        <authorList>
            <person name="Rochi L."/>
            <person name="Burguener G."/>
            <person name="Darino M."/>
            <person name="Turjanski A."/>
            <person name="Kreff E."/>
            <person name="Dieguez M.J."/>
            <person name="Sacco F."/>
        </authorList>
    </citation>
    <scope>NUCLEOTIDE SEQUENCE [LARGE SCALE GENOMIC DNA]</scope>
    <source>
        <strain evidence="1 2">RO10H11247</strain>
    </source>
</reference>
<gene>
    <name evidence="1" type="ORF">VP01_4413g2</name>
</gene>
<evidence type="ECO:0000313" key="1">
    <source>
        <dbReference type="EMBL" id="KNZ50461.1"/>
    </source>
</evidence>
<comment type="caution">
    <text evidence="1">The sequence shown here is derived from an EMBL/GenBank/DDBJ whole genome shotgun (WGS) entry which is preliminary data.</text>
</comment>
<feature type="non-terminal residue" evidence="1">
    <location>
        <position position="1"/>
    </location>
</feature>
<organism evidence="1 2">
    <name type="scientific">Puccinia sorghi</name>
    <dbReference type="NCBI Taxonomy" id="27349"/>
    <lineage>
        <taxon>Eukaryota</taxon>
        <taxon>Fungi</taxon>
        <taxon>Dikarya</taxon>
        <taxon>Basidiomycota</taxon>
        <taxon>Pucciniomycotina</taxon>
        <taxon>Pucciniomycetes</taxon>
        <taxon>Pucciniales</taxon>
        <taxon>Pucciniaceae</taxon>
        <taxon>Puccinia</taxon>
    </lineage>
</organism>
<protein>
    <submittedName>
        <fullName evidence="1">Uncharacterized protein</fullName>
    </submittedName>
</protein>
<keyword evidence="2" id="KW-1185">Reference proteome</keyword>
<dbReference type="EMBL" id="LAVV01009517">
    <property type="protein sequence ID" value="KNZ50461.1"/>
    <property type="molecule type" value="Genomic_DNA"/>
</dbReference>
<name>A0A0L6UPK9_9BASI</name>
<dbReference type="VEuPathDB" id="FungiDB:VP01_4413g2"/>